<sequence length="134" mass="16153">MMLKIHKIFIRPILEYAFQVWNPYFIKNIEALEKVQRSFTKVPRLLKQQSYEERLIVLKLTTLKSPRDRGDLIETFNILNGHYDIEKFDKLFIRIEKHQILHCQQKGLAWFPGMTKAQRFSLKIPSFFDSFYIS</sequence>
<dbReference type="Proteomes" id="UP001314205">
    <property type="component" value="Unassembled WGS sequence"/>
</dbReference>
<name>A0AAV1K7X6_9NEOP</name>
<dbReference type="AlphaFoldDB" id="A0AAV1K7X6"/>
<accession>A0AAV1K7X6</accession>
<proteinExistence type="predicted"/>
<reference evidence="1 2" key="1">
    <citation type="submission" date="2023-11" db="EMBL/GenBank/DDBJ databases">
        <authorList>
            <person name="Hedman E."/>
            <person name="Englund M."/>
            <person name="Stromberg M."/>
            <person name="Nyberg Akerstrom W."/>
            <person name="Nylinder S."/>
            <person name="Jareborg N."/>
            <person name="Kallberg Y."/>
            <person name="Kronander E."/>
        </authorList>
    </citation>
    <scope>NUCLEOTIDE SEQUENCE [LARGE SCALE GENOMIC DNA]</scope>
</reference>
<dbReference type="EMBL" id="CAVLGL010000002">
    <property type="protein sequence ID" value="CAK1579216.1"/>
    <property type="molecule type" value="Genomic_DNA"/>
</dbReference>
<comment type="caution">
    <text evidence="1">The sequence shown here is derived from an EMBL/GenBank/DDBJ whole genome shotgun (WGS) entry which is preliminary data.</text>
</comment>
<organism evidence="1 2">
    <name type="scientific">Parnassius mnemosyne</name>
    <name type="common">clouded apollo</name>
    <dbReference type="NCBI Taxonomy" id="213953"/>
    <lineage>
        <taxon>Eukaryota</taxon>
        <taxon>Metazoa</taxon>
        <taxon>Ecdysozoa</taxon>
        <taxon>Arthropoda</taxon>
        <taxon>Hexapoda</taxon>
        <taxon>Insecta</taxon>
        <taxon>Pterygota</taxon>
        <taxon>Neoptera</taxon>
        <taxon>Endopterygota</taxon>
        <taxon>Lepidoptera</taxon>
        <taxon>Glossata</taxon>
        <taxon>Ditrysia</taxon>
        <taxon>Papilionoidea</taxon>
        <taxon>Papilionidae</taxon>
        <taxon>Parnassiinae</taxon>
        <taxon>Parnassini</taxon>
        <taxon>Parnassius</taxon>
        <taxon>Driopa</taxon>
    </lineage>
</organism>
<gene>
    <name evidence="1" type="ORF">PARMNEM_LOCUS1190</name>
</gene>
<evidence type="ECO:0000313" key="2">
    <source>
        <dbReference type="Proteomes" id="UP001314205"/>
    </source>
</evidence>
<keyword evidence="2" id="KW-1185">Reference proteome</keyword>
<feature type="non-terminal residue" evidence="1">
    <location>
        <position position="134"/>
    </location>
</feature>
<protein>
    <submittedName>
        <fullName evidence="1">Uncharacterized protein</fullName>
    </submittedName>
</protein>
<evidence type="ECO:0000313" key="1">
    <source>
        <dbReference type="EMBL" id="CAK1579216.1"/>
    </source>
</evidence>